<proteinExistence type="predicted"/>
<dbReference type="AlphaFoldDB" id="A0A512DV64"/>
<accession>A0A512DV64</accession>
<keyword evidence="4" id="KW-1185">Reference proteome</keyword>
<keyword evidence="2" id="KW-0732">Signal</keyword>
<evidence type="ECO:0000256" key="2">
    <source>
        <dbReference type="SAM" id="SignalP"/>
    </source>
</evidence>
<evidence type="ECO:0000256" key="1">
    <source>
        <dbReference type="SAM" id="MobiDB-lite"/>
    </source>
</evidence>
<comment type="caution">
    <text evidence="3">The sequence shown here is derived from an EMBL/GenBank/DDBJ whole genome shotgun (WGS) entry which is preliminary data.</text>
</comment>
<feature type="region of interest" description="Disordered" evidence="1">
    <location>
        <begin position="43"/>
        <end position="62"/>
    </location>
</feature>
<dbReference type="RefSeq" id="WP_044429846.1">
    <property type="nucleotide sequence ID" value="NZ_BJYZ01000021.1"/>
</dbReference>
<dbReference type="Proteomes" id="UP000321523">
    <property type="component" value="Unassembled WGS sequence"/>
</dbReference>
<protein>
    <submittedName>
        <fullName evidence="3">Uncharacterized protein</fullName>
    </submittedName>
</protein>
<dbReference type="EMBL" id="BJYZ01000021">
    <property type="protein sequence ID" value="GEO40336.1"/>
    <property type="molecule type" value="Genomic_DNA"/>
</dbReference>
<sequence>MSKRTLATAFGLSFLVLGLFAAPFTYDAASHGIVLKAAFAKNGADDGAGHDANDDHGGKRGK</sequence>
<gene>
    <name evidence="3" type="ORF">SAE02_44840</name>
</gene>
<feature type="signal peptide" evidence="2">
    <location>
        <begin position="1"/>
        <end position="21"/>
    </location>
</feature>
<reference evidence="3 4" key="1">
    <citation type="submission" date="2019-07" db="EMBL/GenBank/DDBJ databases">
        <title>Whole genome shotgun sequence of Skermanella aerolata NBRC 106429.</title>
        <authorList>
            <person name="Hosoyama A."/>
            <person name="Uohara A."/>
            <person name="Ohji S."/>
            <person name="Ichikawa N."/>
        </authorList>
    </citation>
    <scope>NUCLEOTIDE SEQUENCE [LARGE SCALE GENOMIC DNA]</scope>
    <source>
        <strain evidence="3 4">NBRC 106429</strain>
    </source>
</reference>
<name>A0A512DV64_9PROT</name>
<evidence type="ECO:0000313" key="4">
    <source>
        <dbReference type="Proteomes" id="UP000321523"/>
    </source>
</evidence>
<feature type="chain" id="PRO_5022180128" evidence="2">
    <location>
        <begin position="22"/>
        <end position="62"/>
    </location>
</feature>
<organism evidence="3 4">
    <name type="scientific">Skermanella aerolata</name>
    <dbReference type="NCBI Taxonomy" id="393310"/>
    <lineage>
        <taxon>Bacteria</taxon>
        <taxon>Pseudomonadati</taxon>
        <taxon>Pseudomonadota</taxon>
        <taxon>Alphaproteobacteria</taxon>
        <taxon>Rhodospirillales</taxon>
        <taxon>Azospirillaceae</taxon>
        <taxon>Skermanella</taxon>
    </lineage>
</organism>
<evidence type="ECO:0000313" key="3">
    <source>
        <dbReference type="EMBL" id="GEO40336.1"/>
    </source>
</evidence>